<dbReference type="RefSeq" id="WP_251808390.1">
    <property type="nucleotide sequence ID" value="NZ_CP166679.1"/>
</dbReference>
<dbReference type="Proteomes" id="UP001597532">
    <property type="component" value="Unassembled WGS sequence"/>
</dbReference>
<gene>
    <name evidence="1" type="ORF">ACFS1K_16650</name>
</gene>
<dbReference type="Pfam" id="PF11138">
    <property type="entry name" value="DUF2911"/>
    <property type="match status" value="1"/>
</dbReference>
<proteinExistence type="predicted"/>
<dbReference type="InterPro" id="IPR021314">
    <property type="entry name" value="DUF2911"/>
</dbReference>
<keyword evidence="2" id="KW-1185">Reference proteome</keyword>
<sequence>MKFLKWLLILIVVLVLGFFLGGKSYLIEQTKKNSPEKTATYNKNGMDLIVNYSSPFKNDRVIFGELVPYGIVWRTGANEPTTFTTGTKIHIEGKSLAAGTYSLWTRPNKTSWDILFNSEIPEWGVTILSGGKETTRDSEWDVLQVSVPVKELTDPIESFTIQFDQSEKVFLSLLWDTTKVSIPIDH</sequence>
<organism evidence="1 2">
    <name type="scientific">Arenibacter antarcticus</name>
    <dbReference type="NCBI Taxonomy" id="2040469"/>
    <lineage>
        <taxon>Bacteria</taxon>
        <taxon>Pseudomonadati</taxon>
        <taxon>Bacteroidota</taxon>
        <taxon>Flavobacteriia</taxon>
        <taxon>Flavobacteriales</taxon>
        <taxon>Flavobacteriaceae</taxon>
        <taxon>Arenibacter</taxon>
    </lineage>
</organism>
<accession>A0ABW5VJP2</accession>
<dbReference type="EMBL" id="JBHUOK010000033">
    <property type="protein sequence ID" value="MFD2791404.1"/>
    <property type="molecule type" value="Genomic_DNA"/>
</dbReference>
<protein>
    <submittedName>
        <fullName evidence="1">DUF2911 domain-containing protein</fullName>
    </submittedName>
</protein>
<name>A0ABW5VJP2_9FLAO</name>
<evidence type="ECO:0000313" key="2">
    <source>
        <dbReference type="Proteomes" id="UP001597532"/>
    </source>
</evidence>
<evidence type="ECO:0000313" key="1">
    <source>
        <dbReference type="EMBL" id="MFD2791404.1"/>
    </source>
</evidence>
<comment type="caution">
    <text evidence="1">The sequence shown here is derived from an EMBL/GenBank/DDBJ whole genome shotgun (WGS) entry which is preliminary data.</text>
</comment>
<reference evidence="2" key="1">
    <citation type="journal article" date="2019" name="Int. J. Syst. Evol. Microbiol.">
        <title>The Global Catalogue of Microorganisms (GCM) 10K type strain sequencing project: providing services to taxonomists for standard genome sequencing and annotation.</title>
        <authorList>
            <consortium name="The Broad Institute Genomics Platform"/>
            <consortium name="The Broad Institute Genome Sequencing Center for Infectious Disease"/>
            <person name="Wu L."/>
            <person name="Ma J."/>
        </authorList>
    </citation>
    <scope>NUCLEOTIDE SEQUENCE [LARGE SCALE GENOMIC DNA]</scope>
    <source>
        <strain evidence="2">KCTC 52924</strain>
    </source>
</reference>